<reference evidence="10 11" key="2">
    <citation type="submission" date="2025-04" db="UniProtKB">
        <authorList>
            <consortium name="RefSeq"/>
        </authorList>
    </citation>
    <scope>IDENTIFICATION</scope>
    <source>
        <tissue evidence="10 11">Whole body</tissue>
    </source>
</reference>
<name>A0A2S2QTU9_9HEMI</name>
<accession>A0A2S2QTU9</accession>
<proteinExistence type="inferred from homology"/>
<evidence type="ECO:0000256" key="3">
    <source>
        <dbReference type="ARBA" id="ARBA00022448"/>
    </source>
</evidence>
<evidence type="ECO:0000256" key="4">
    <source>
        <dbReference type="ARBA" id="ARBA00022692"/>
    </source>
</evidence>
<feature type="transmembrane region" description="Helical" evidence="7">
    <location>
        <begin position="207"/>
        <end position="229"/>
    </location>
</feature>
<evidence type="ECO:0000313" key="8">
    <source>
        <dbReference type="EMBL" id="MBY81154.1"/>
    </source>
</evidence>
<feature type="transmembrane region" description="Helical" evidence="7">
    <location>
        <begin position="101"/>
        <end position="121"/>
    </location>
</feature>
<dbReference type="GO" id="GO:0005886">
    <property type="term" value="C:plasma membrane"/>
    <property type="evidence" value="ECO:0007669"/>
    <property type="project" value="TreeGrafter"/>
</dbReference>
<feature type="transmembrane region" description="Helical" evidence="7">
    <location>
        <begin position="404"/>
        <end position="421"/>
    </location>
</feature>
<feature type="transmembrane region" description="Helical" evidence="7">
    <location>
        <begin position="179"/>
        <end position="201"/>
    </location>
</feature>
<keyword evidence="5 7" id="KW-1133">Transmembrane helix</keyword>
<dbReference type="RefSeq" id="XP_025406764.1">
    <property type="nucleotide sequence ID" value="XM_025550979.1"/>
</dbReference>
<dbReference type="Proteomes" id="UP000694846">
    <property type="component" value="Unplaced"/>
</dbReference>
<evidence type="ECO:0000313" key="9">
    <source>
        <dbReference type="Proteomes" id="UP000694846"/>
    </source>
</evidence>
<keyword evidence="4 7" id="KW-0812">Transmembrane</keyword>
<dbReference type="PRINTS" id="PR01130">
    <property type="entry name" value="DERENTRNSPRT"/>
</dbReference>
<comment type="similarity">
    <text evidence="2">Belongs to the SLC29A/ENT transporter (TC 2.A.57) family.</text>
</comment>
<protein>
    <submittedName>
        <fullName evidence="8 10 11">Equilibrative nucleoside transporter 1</fullName>
    </submittedName>
</protein>
<feature type="transmembrane region" description="Helical" evidence="7">
    <location>
        <begin position="141"/>
        <end position="167"/>
    </location>
</feature>
<dbReference type="PIRSF" id="PIRSF016379">
    <property type="entry name" value="ENT"/>
    <property type="match status" value="1"/>
</dbReference>
<comment type="subcellular location">
    <subcellularLocation>
        <location evidence="1">Membrane</location>
        <topology evidence="1">Multi-pass membrane protein</topology>
    </subcellularLocation>
</comment>
<dbReference type="OrthoDB" id="1856718at2759"/>
<feature type="transmembrane region" description="Helical" evidence="7">
    <location>
        <begin position="241"/>
        <end position="262"/>
    </location>
</feature>
<dbReference type="PANTHER" id="PTHR10332:SF80">
    <property type="entry name" value="EQUILIBRATIVE NUCLEOSIDE TRANSPORTER 2, ISOFORM A"/>
    <property type="match status" value="1"/>
</dbReference>
<dbReference type="PANTHER" id="PTHR10332">
    <property type="entry name" value="EQUILIBRATIVE NUCLEOSIDE TRANSPORTER"/>
    <property type="match status" value="1"/>
</dbReference>
<dbReference type="InterPro" id="IPR002259">
    <property type="entry name" value="Eqnu_transpt"/>
</dbReference>
<dbReference type="EMBL" id="GGMS01011951">
    <property type="protein sequence ID" value="MBY81154.1"/>
    <property type="molecule type" value="Transcribed_RNA"/>
</dbReference>
<feature type="transmembrane region" description="Helical" evidence="7">
    <location>
        <begin position="441"/>
        <end position="464"/>
    </location>
</feature>
<dbReference type="AlphaFoldDB" id="A0A2S2QTU9"/>
<gene>
    <name evidence="8" type="primary">SLC29A1</name>
    <name evidence="10 11" type="synonym">LOC112680784</name>
    <name evidence="8" type="ORF">g.53640</name>
</gene>
<keyword evidence="9" id="KW-1185">Reference proteome</keyword>
<feature type="transmembrane region" description="Helical" evidence="7">
    <location>
        <begin position="476"/>
        <end position="503"/>
    </location>
</feature>
<evidence type="ECO:0000256" key="6">
    <source>
        <dbReference type="ARBA" id="ARBA00023136"/>
    </source>
</evidence>
<dbReference type="Pfam" id="PF01733">
    <property type="entry name" value="Nucleoside_tran"/>
    <property type="match status" value="1"/>
</dbReference>
<keyword evidence="3" id="KW-0813">Transport</keyword>
<keyword evidence="6 7" id="KW-0472">Membrane</keyword>
<reference evidence="8" key="1">
    <citation type="submission" date="2018-04" db="EMBL/GenBank/DDBJ databases">
        <title>Transcriptome assembly of Sipha flava.</title>
        <authorList>
            <person name="Scully E.D."/>
            <person name="Geib S.M."/>
            <person name="Palmer N.A."/>
            <person name="Koch K."/>
            <person name="Bradshaw J."/>
            <person name="Heng-Moss T."/>
            <person name="Sarath G."/>
        </authorList>
    </citation>
    <scope>NUCLEOTIDE SEQUENCE</scope>
</reference>
<feature type="transmembrane region" description="Helical" evidence="7">
    <location>
        <begin position="274"/>
        <end position="295"/>
    </location>
</feature>
<evidence type="ECO:0000256" key="5">
    <source>
        <dbReference type="ARBA" id="ARBA00022989"/>
    </source>
</evidence>
<evidence type="ECO:0000256" key="7">
    <source>
        <dbReference type="SAM" id="Phobius"/>
    </source>
</evidence>
<feature type="transmembrane region" description="Helical" evidence="7">
    <location>
        <begin position="339"/>
        <end position="357"/>
    </location>
</feature>
<feature type="transmembrane region" description="Helical" evidence="7">
    <location>
        <begin position="373"/>
        <end position="397"/>
    </location>
</feature>
<sequence length="508" mass="57303">MSLKTNTSDQRLRAAGEDHLLLHENTLKNGNTLLSINSTMNSKVQPTKHNSFTSVASEQVPVRLTPAWEENNLPNDELNFKTFNMDDAVLETDPPKDRWNIVYLILVLHGIGILMPWNMFINAKSYFVDYKLGKDYLMETLYYASAFMSYSTIGSQLPNFIFNWLNIFCPMGGKLTTRIVWSILIEVVCFVFTVVLVMINTAQSPALFFWSTIGCIVLLNMANGIYNNSVFGMAAKLPSKYIGAVVLGTNLSGTFTSIANIASISITPDARTAAIYYFTTALFILLACFDTYFALPLNRFYKYHEHVYQRKIESQEIKKNDGNEKIPYLQIFKQASPQLFNVFFIFFVTLSVFPAVHSDIKVSDSNFIVGPSYYINVLCFLTFNFTALIGTFLSTYFSWPNAKWLYIPVTLRVVLIPLFLVCNYQPLGVTRIMPVLIKNDYIFWMLGAILGLSSGYYSSVAMMYTPSCVEPKYSGIAGMFGAAMLITGICCGILFGMTLPFIVKNVSW</sequence>
<organism evidence="8">
    <name type="scientific">Sipha flava</name>
    <name type="common">yellow sugarcane aphid</name>
    <dbReference type="NCBI Taxonomy" id="143950"/>
    <lineage>
        <taxon>Eukaryota</taxon>
        <taxon>Metazoa</taxon>
        <taxon>Ecdysozoa</taxon>
        <taxon>Arthropoda</taxon>
        <taxon>Hexapoda</taxon>
        <taxon>Insecta</taxon>
        <taxon>Pterygota</taxon>
        <taxon>Neoptera</taxon>
        <taxon>Paraneoptera</taxon>
        <taxon>Hemiptera</taxon>
        <taxon>Sternorrhyncha</taxon>
        <taxon>Aphidomorpha</taxon>
        <taxon>Aphidoidea</taxon>
        <taxon>Aphididae</taxon>
        <taxon>Sipha</taxon>
    </lineage>
</organism>
<evidence type="ECO:0000256" key="1">
    <source>
        <dbReference type="ARBA" id="ARBA00004141"/>
    </source>
</evidence>
<evidence type="ECO:0000313" key="10">
    <source>
        <dbReference type="RefSeq" id="XP_025406763.1"/>
    </source>
</evidence>
<evidence type="ECO:0000256" key="2">
    <source>
        <dbReference type="ARBA" id="ARBA00007965"/>
    </source>
</evidence>
<dbReference type="RefSeq" id="XP_025406763.1">
    <property type="nucleotide sequence ID" value="XM_025550978.1"/>
</dbReference>
<evidence type="ECO:0000313" key="11">
    <source>
        <dbReference type="RefSeq" id="XP_025406764.1"/>
    </source>
</evidence>
<dbReference type="GO" id="GO:0005337">
    <property type="term" value="F:nucleoside transmembrane transporter activity"/>
    <property type="evidence" value="ECO:0007669"/>
    <property type="project" value="InterPro"/>
</dbReference>